<dbReference type="Gene3D" id="1.10.287.470">
    <property type="entry name" value="Helix hairpin bin"/>
    <property type="match status" value="1"/>
</dbReference>
<sequence length="378" mass="40691">MRILNLLRSRVMAYPKHSSKSLYPFLSRSSAVLLVCMAMTLAGCDEPMHDTSQPRQVRTWVASQQPLPASSWTGIIEPAAEVSLQFRLDGRLATRPVDVGSRVKMGQVVATLSGSQSKEDIAATLAEYQEALAAEHKGRLELERIQKLYTIGTASRAQLEDARATMATLTARKARAQAQKSGALNESGFSSLTSPFNGVITLYIPSVGQNVTAGQDVIKIASDTAEVQFSVPVQTSSRLHTGDTVLVNTEQGDVKAHVRYISPTLDDITRTSLVRATLETTDAKNVFGRAVTVGLKTSDQLYFPVPASSLTRSGNHPAVFVVKPGTSNLELRSVVIERYTSDKAWVSSGLTQGERVVSAGTNTLENGEKVAVVSGETK</sequence>
<protein>
    <submittedName>
        <fullName evidence="3">Efflux RND transporter periplasmic adaptor subunit</fullName>
    </submittedName>
</protein>
<comment type="caution">
    <text evidence="3">The sequence shown here is derived from an EMBL/GenBank/DDBJ whole genome shotgun (WGS) entry which is preliminary data.</text>
</comment>
<gene>
    <name evidence="3" type="ORF">FCH32_12210</name>
</gene>
<dbReference type="NCBIfam" id="TIGR01730">
    <property type="entry name" value="RND_mfp"/>
    <property type="match status" value="1"/>
</dbReference>
<evidence type="ECO:0000256" key="1">
    <source>
        <dbReference type="ARBA" id="ARBA00009477"/>
    </source>
</evidence>
<proteinExistence type="inferred from homology"/>
<dbReference type="SUPFAM" id="SSF111369">
    <property type="entry name" value="HlyD-like secretion proteins"/>
    <property type="match status" value="1"/>
</dbReference>
<dbReference type="EMBL" id="SUQN01000005">
    <property type="protein sequence ID" value="NTZ51059.1"/>
    <property type="molecule type" value="Genomic_DNA"/>
</dbReference>
<dbReference type="InterPro" id="IPR006143">
    <property type="entry name" value="RND_pump_MFP"/>
</dbReference>
<name>A0ABD6M224_9ENTR</name>
<dbReference type="PANTHER" id="PTHR30469:SF15">
    <property type="entry name" value="HLYD FAMILY OF SECRETION PROTEINS"/>
    <property type="match status" value="1"/>
</dbReference>
<dbReference type="Proteomes" id="UP000729009">
    <property type="component" value="Unassembled WGS sequence"/>
</dbReference>
<dbReference type="PANTHER" id="PTHR30469">
    <property type="entry name" value="MULTIDRUG RESISTANCE PROTEIN MDTA"/>
    <property type="match status" value="1"/>
</dbReference>
<keyword evidence="4" id="KW-1185">Reference proteome</keyword>
<evidence type="ECO:0000313" key="3">
    <source>
        <dbReference type="EMBL" id="NTZ51059.1"/>
    </source>
</evidence>
<reference evidence="3 4" key="1">
    <citation type="submission" date="2019-05" db="EMBL/GenBank/DDBJ databases">
        <title>Draft genomes of bacterial isolates retrieved from different Forrest soils.</title>
        <authorList>
            <person name="Soares-Castro P."/>
            <person name="Santos P.M."/>
        </authorList>
    </citation>
    <scope>NUCLEOTIDE SEQUENCE [LARGE SCALE GENOMIC DNA]</scope>
    <source>
        <strain evidence="3 4">UMG736</strain>
    </source>
</reference>
<evidence type="ECO:0000256" key="2">
    <source>
        <dbReference type="SAM" id="Coils"/>
    </source>
</evidence>
<dbReference type="Gene3D" id="2.40.30.170">
    <property type="match status" value="1"/>
</dbReference>
<accession>A0ABD6M224</accession>
<dbReference type="Gene3D" id="2.40.50.100">
    <property type="match status" value="1"/>
</dbReference>
<dbReference type="Gene3D" id="2.40.420.20">
    <property type="match status" value="1"/>
</dbReference>
<comment type="similarity">
    <text evidence="1">Belongs to the membrane fusion protein (MFP) (TC 8.A.1) family.</text>
</comment>
<organism evidence="3 4">
    <name type="scientific">Citrobacter gillenii</name>
    <dbReference type="NCBI Taxonomy" id="67828"/>
    <lineage>
        <taxon>Bacteria</taxon>
        <taxon>Pseudomonadati</taxon>
        <taxon>Pseudomonadota</taxon>
        <taxon>Gammaproteobacteria</taxon>
        <taxon>Enterobacterales</taxon>
        <taxon>Enterobacteriaceae</taxon>
        <taxon>Citrobacter</taxon>
        <taxon>Citrobacter freundii complex</taxon>
    </lineage>
</organism>
<feature type="coiled-coil region" evidence="2">
    <location>
        <begin position="159"/>
        <end position="186"/>
    </location>
</feature>
<evidence type="ECO:0000313" key="4">
    <source>
        <dbReference type="Proteomes" id="UP000729009"/>
    </source>
</evidence>
<dbReference type="AlphaFoldDB" id="A0ABD6M224"/>
<keyword evidence="2" id="KW-0175">Coiled coil</keyword>